<evidence type="ECO:0000256" key="1">
    <source>
        <dbReference type="ARBA" id="ARBA00004496"/>
    </source>
</evidence>
<comment type="caution">
    <text evidence="6">The sequence shown here is derived from an EMBL/GenBank/DDBJ whole genome shotgun (WGS) entry which is preliminary data.</text>
</comment>
<evidence type="ECO:0000256" key="4">
    <source>
        <dbReference type="ARBA" id="ARBA00022553"/>
    </source>
</evidence>
<sequence>MQREREGRNDFFGKDDPFSNFRGFGMMPSLFGGKDPFDDPFFTRPFGSMFESTRLEPPNSGSSDALHANGANELVIEELVSDDKEEKEKDIHSGSGKEPFIEYPDDDFEEVKSKNVNCIHDDNKMEGTKPQARNFSFQTCKVTYGGVDGAYYTSTRTRRAGSDGVVIEENKEVDKSTGQATHRISRGLHDKGHSVTRKLNSDGKVDTSQTLHNLNEDEVAAFEEAWNGNVKGQLPGLSNQFDINGNTACNDKIENGNVASSNREQKEMTTWGRWALPSVEHHRNTGVTSAGKSKTVLRINIE</sequence>
<dbReference type="Pfam" id="PF10248">
    <property type="entry name" value="Mlf1IP"/>
    <property type="match status" value="1"/>
</dbReference>
<feature type="compositionally biased region" description="Basic and acidic residues" evidence="5">
    <location>
        <begin position="81"/>
        <end position="92"/>
    </location>
</feature>
<comment type="similarity">
    <text evidence="2">Belongs to the MLF family.</text>
</comment>
<keyword evidence="3" id="KW-0963">Cytoplasm</keyword>
<evidence type="ECO:0000256" key="5">
    <source>
        <dbReference type="SAM" id="MobiDB-lite"/>
    </source>
</evidence>
<dbReference type="EMBL" id="JARPOI010000002">
    <property type="protein sequence ID" value="KAJ9188450.1"/>
    <property type="molecule type" value="Genomic_DNA"/>
</dbReference>
<reference evidence="6" key="1">
    <citation type="journal article" date="2023" name="Plant Biotechnol. J.">
        <title>Chromosome-level wild Hevea brasiliensis genome provides new tools for genomic-assisted breeding and valuable loci to elevate rubber yield.</title>
        <authorList>
            <person name="Cheng H."/>
            <person name="Song X."/>
            <person name="Hu Y."/>
            <person name="Wu T."/>
            <person name="Yang Q."/>
            <person name="An Z."/>
            <person name="Feng S."/>
            <person name="Deng Z."/>
            <person name="Wu W."/>
            <person name="Zeng X."/>
            <person name="Tu M."/>
            <person name="Wang X."/>
            <person name="Huang H."/>
        </authorList>
    </citation>
    <scope>NUCLEOTIDE SEQUENCE</scope>
    <source>
        <strain evidence="6">MT/VB/25A 57/8</strain>
    </source>
</reference>
<evidence type="ECO:0000256" key="3">
    <source>
        <dbReference type="ARBA" id="ARBA00022490"/>
    </source>
</evidence>
<evidence type="ECO:0000313" key="6">
    <source>
        <dbReference type="EMBL" id="KAJ9188450.1"/>
    </source>
</evidence>
<comment type="subcellular location">
    <subcellularLocation>
        <location evidence="1">Cytoplasm</location>
    </subcellularLocation>
</comment>
<feature type="region of interest" description="Disordered" evidence="5">
    <location>
        <begin position="81"/>
        <end position="103"/>
    </location>
</feature>
<name>A0ABQ9N9K2_HEVBR</name>
<proteinExistence type="inferred from homology"/>
<evidence type="ECO:0000256" key="2">
    <source>
        <dbReference type="ARBA" id="ARBA00008332"/>
    </source>
</evidence>
<dbReference type="InterPro" id="IPR019376">
    <property type="entry name" value="Myeloid_leukemia_factor"/>
</dbReference>
<evidence type="ECO:0008006" key="8">
    <source>
        <dbReference type="Google" id="ProtNLM"/>
    </source>
</evidence>
<accession>A0ABQ9N9K2</accession>
<keyword evidence="4" id="KW-0597">Phosphoprotein</keyword>
<organism evidence="6 7">
    <name type="scientific">Hevea brasiliensis</name>
    <name type="common">Para rubber tree</name>
    <name type="synonym">Siphonia brasiliensis</name>
    <dbReference type="NCBI Taxonomy" id="3981"/>
    <lineage>
        <taxon>Eukaryota</taxon>
        <taxon>Viridiplantae</taxon>
        <taxon>Streptophyta</taxon>
        <taxon>Embryophyta</taxon>
        <taxon>Tracheophyta</taxon>
        <taxon>Spermatophyta</taxon>
        <taxon>Magnoliopsida</taxon>
        <taxon>eudicotyledons</taxon>
        <taxon>Gunneridae</taxon>
        <taxon>Pentapetalae</taxon>
        <taxon>rosids</taxon>
        <taxon>fabids</taxon>
        <taxon>Malpighiales</taxon>
        <taxon>Euphorbiaceae</taxon>
        <taxon>Crotonoideae</taxon>
        <taxon>Micrandreae</taxon>
        <taxon>Hevea</taxon>
    </lineage>
</organism>
<gene>
    <name evidence="6" type="ORF">P3X46_003809</name>
</gene>
<dbReference type="PANTHER" id="PTHR13105">
    <property type="entry name" value="MYELOID LEUKEMIA FACTOR"/>
    <property type="match status" value="1"/>
</dbReference>
<evidence type="ECO:0000313" key="7">
    <source>
        <dbReference type="Proteomes" id="UP001174677"/>
    </source>
</evidence>
<keyword evidence="7" id="KW-1185">Reference proteome</keyword>
<dbReference type="Proteomes" id="UP001174677">
    <property type="component" value="Chromosome 2"/>
</dbReference>
<protein>
    <recommendedName>
        <fullName evidence="8">Myeloid leukemia factor</fullName>
    </recommendedName>
</protein>